<feature type="transmembrane region" description="Helical" evidence="1">
    <location>
        <begin position="31"/>
        <end position="52"/>
    </location>
</feature>
<keyword evidence="1" id="KW-1133">Transmembrane helix</keyword>
<protein>
    <submittedName>
        <fullName evidence="2">Uncharacterized protein</fullName>
    </submittedName>
</protein>
<keyword evidence="1" id="KW-0472">Membrane</keyword>
<accession>A0A6C0E8U1</accession>
<evidence type="ECO:0000313" key="2">
    <source>
        <dbReference type="EMBL" id="QHT25514.1"/>
    </source>
</evidence>
<organism evidence="2">
    <name type="scientific">viral metagenome</name>
    <dbReference type="NCBI Taxonomy" id="1070528"/>
    <lineage>
        <taxon>unclassified sequences</taxon>
        <taxon>metagenomes</taxon>
        <taxon>organismal metagenomes</taxon>
    </lineage>
</organism>
<keyword evidence="1" id="KW-0812">Transmembrane</keyword>
<evidence type="ECO:0000256" key="1">
    <source>
        <dbReference type="SAM" id="Phobius"/>
    </source>
</evidence>
<sequence length="79" mass="8621">MNWIFSLYVAILFFLLTPGILLSLPPKGGKYVVAIVHAIVFAVVLHFSGSFISSCSDKLSPVTPVVKEGARGRRVPNMF</sequence>
<feature type="transmembrane region" description="Helical" evidence="1">
    <location>
        <begin position="6"/>
        <end position="24"/>
    </location>
</feature>
<reference evidence="2" key="1">
    <citation type="journal article" date="2020" name="Nature">
        <title>Giant virus diversity and host interactions through global metagenomics.</title>
        <authorList>
            <person name="Schulz F."/>
            <person name="Roux S."/>
            <person name="Paez-Espino D."/>
            <person name="Jungbluth S."/>
            <person name="Walsh D.A."/>
            <person name="Denef V.J."/>
            <person name="McMahon K.D."/>
            <person name="Konstantinidis K.T."/>
            <person name="Eloe-Fadrosh E.A."/>
            <person name="Kyrpides N.C."/>
            <person name="Woyke T."/>
        </authorList>
    </citation>
    <scope>NUCLEOTIDE SEQUENCE</scope>
    <source>
        <strain evidence="2">GVMAG-M-3300023179-152</strain>
    </source>
</reference>
<dbReference type="AlphaFoldDB" id="A0A6C0E8U1"/>
<dbReference type="EMBL" id="MN739769">
    <property type="protein sequence ID" value="QHT25514.1"/>
    <property type="molecule type" value="Genomic_DNA"/>
</dbReference>
<name>A0A6C0E8U1_9ZZZZ</name>
<proteinExistence type="predicted"/>